<dbReference type="EMBL" id="GAIX01013919">
    <property type="protein sequence ID" value="JAA78641.1"/>
    <property type="molecule type" value="Transcribed_RNA"/>
</dbReference>
<reference evidence="2" key="1">
    <citation type="journal article" date="2013" name="BMC Genomics">
        <title>Unscrambling butterfly oogenesis.</title>
        <authorList>
            <person name="Carter J.M."/>
            <person name="Baker S.C."/>
            <person name="Pink R."/>
            <person name="Carter D.R."/>
            <person name="Collins A."/>
            <person name="Tomlin J."/>
            <person name="Gibbs M."/>
            <person name="Breuker C.J."/>
        </authorList>
    </citation>
    <scope>NUCLEOTIDE SEQUENCE</scope>
    <source>
        <tissue evidence="2">Ovary</tissue>
    </source>
</reference>
<feature type="compositionally biased region" description="Basic residues" evidence="1">
    <location>
        <begin position="91"/>
        <end position="101"/>
    </location>
</feature>
<feature type="non-terminal residue" evidence="2">
    <location>
        <position position="1"/>
    </location>
</feature>
<evidence type="ECO:0000313" key="2">
    <source>
        <dbReference type="EMBL" id="JAA78641.1"/>
    </source>
</evidence>
<organism evidence="2">
    <name type="scientific">Pararge aegeria</name>
    <name type="common">speckled wood butterfly</name>
    <dbReference type="NCBI Taxonomy" id="116150"/>
    <lineage>
        <taxon>Eukaryota</taxon>
        <taxon>Metazoa</taxon>
        <taxon>Ecdysozoa</taxon>
        <taxon>Arthropoda</taxon>
        <taxon>Hexapoda</taxon>
        <taxon>Insecta</taxon>
        <taxon>Pterygota</taxon>
        <taxon>Neoptera</taxon>
        <taxon>Endopterygota</taxon>
        <taxon>Lepidoptera</taxon>
        <taxon>Glossata</taxon>
        <taxon>Ditrysia</taxon>
        <taxon>Papilionoidea</taxon>
        <taxon>Nymphalidae</taxon>
        <taxon>Satyrinae</taxon>
        <taxon>Satyrini</taxon>
        <taxon>Parargina</taxon>
        <taxon>Pararge</taxon>
    </lineage>
</organism>
<name>S4NIV2_9NEOP</name>
<feature type="region of interest" description="Disordered" evidence="1">
    <location>
        <begin position="1"/>
        <end position="122"/>
    </location>
</feature>
<proteinExistence type="predicted"/>
<accession>S4NIV2</accession>
<feature type="compositionally biased region" description="Low complexity" evidence="1">
    <location>
        <begin position="57"/>
        <end position="71"/>
    </location>
</feature>
<evidence type="ECO:0000256" key="1">
    <source>
        <dbReference type="SAM" id="MobiDB-lite"/>
    </source>
</evidence>
<dbReference type="AlphaFoldDB" id="S4NIV2"/>
<protein>
    <submittedName>
        <fullName evidence="2">Protein tyrosine phosphatase 10D</fullName>
    </submittedName>
</protein>
<reference evidence="2" key="2">
    <citation type="submission" date="2013-05" db="EMBL/GenBank/DDBJ databases">
        <authorList>
            <person name="Carter J.-M."/>
            <person name="Baker S.C."/>
            <person name="Pink R."/>
            <person name="Carter D.R.F."/>
            <person name="Collins A."/>
            <person name="Tomlin J."/>
            <person name="Gibbs M."/>
            <person name="Breuker C.J."/>
        </authorList>
    </citation>
    <scope>NUCLEOTIDE SEQUENCE</scope>
    <source>
        <tissue evidence="2">Ovary</tissue>
    </source>
</reference>
<feature type="compositionally biased region" description="Basic residues" evidence="1">
    <location>
        <begin position="35"/>
        <end position="51"/>
    </location>
</feature>
<sequence length="122" mass="12679">RRGRRAARGGALQRGRGPLGHLRDAGPRAAAAGGARRRAGHLRHGARHAARARVDGADGAAVHLRAPVRAGGARGRRPGAAARQPPPPQRGLRRRRGHRGVGHVSRGALEPGSATAFVERSP</sequence>